<dbReference type="Proteomes" id="UP000006265">
    <property type="component" value="Unassembled WGS sequence"/>
</dbReference>
<dbReference type="AlphaFoldDB" id="K5BEB5"/>
<name>K5BEB5_MYCHD</name>
<dbReference type="EMBL" id="AMRA01000091">
    <property type="protein sequence ID" value="EKF22842.1"/>
    <property type="molecule type" value="Genomic_DNA"/>
</dbReference>
<feature type="domain" description="Endonuclease GajA/Old nuclease/RecF-like AAA" evidence="1">
    <location>
        <begin position="1"/>
        <end position="64"/>
    </location>
</feature>
<dbReference type="STRING" id="1122247.GCA_000379865_03314"/>
<organism evidence="2 3">
    <name type="scientific">Mycolicibacterium hassiacum (strain DSM 44199 / CIP 105218 / JCM 12690 / 3849)</name>
    <name type="common">Mycobacterium hassiacum</name>
    <dbReference type="NCBI Taxonomy" id="1122247"/>
    <lineage>
        <taxon>Bacteria</taxon>
        <taxon>Bacillati</taxon>
        <taxon>Actinomycetota</taxon>
        <taxon>Actinomycetes</taxon>
        <taxon>Mycobacteriales</taxon>
        <taxon>Mycobacteriaceae</taxon>
        <taxon>Mycolicibacterium</taxon>
    </lineage>
</organism>
<evidence type="ECO:0000313" key="3">
    <source>
        <dbReference type="Proteomes" id="UP000006265"/>
    </source>
</evidence>
<reference evidence="2 3" key="1">
    <citation type="journal article" date="2012" name="J. Bacteriol.">
        <title>Genome sequence of Mycobacterium hassiacum DSM 44199, a rare source of heat-stable mycobacterial proteins.</title>
        <authorList>
            <person name="Tiago I."/>
            <person name="Maranha A."/>
            <person name="Mendes V."/>
            <person name="Alarico S."/>
            <person name="Moynihan P.J."/>
            <person name="Clarke A.J."/>
            <person name="Macedo-Ribeiro S."/>
            <person name="Pereira P.J."/>
            <person name="Empadinhas N."/>
        </authorList>
    </citation>
    <scope>NUCLEOTIDE SEQUENCE [LARGE SCALE GENOMIC DNA]</scope>
    <source>
        <strain evidence="3">DSM 44199 / CIP 105218 / JCM 12690 / 3849</strain>
    </source>
</reference>
<protein>
    <submittedName>
        <fullName evidence="2">AAA domain protein</fullName>
    </submittedName>
</protein>
<dbReference type="InterPro" id="IPR027417">
    <property type="entry name" value="P-loop_NTPase"/>
</dbReference>
<dbReference type="Gene3D" id="3.40.50.300">
    <property type="entry name" value="P-loop containing nucleotide triphosphate hydrolases"/>
    <property type="match status" value="2"/>
</dbReference>
<sequence>MRLHRLVLTNYRGIGHREIEFPDHGVVVVSGANEVGKTSMIEALDLLIEAKDRSTKKEVKAVKPTHADVGAEVEAEISTGPYRFIYRKRFHKRCETTLTVLAPRREQLTGDEAHERVQAMLAETVDTELWQAQRVLQSASTAPVDLSGCDALSRALDVAAGAADNSAETALSGTEPLLVDRVEAEYLTYFTRTGRPTGEWAAATNRLRAAEAEVARCAAAVAEVDEAVRRHAELTAQLRELDAEHEQARDRLSVATAAADAVAELKAQLRQAEIVARAAEATRAASREKLDERRRLRADIDEKTAAIAELETEVADADEQLAVAREVAAEAAAAAEGARAALDAARVREDAARRTVDQLAAREEADQISGRIARITATQRELGEIEGGLAGIALTEDDLRGIEAAKAAVDVASAQADLMSTHLELTAVADAELRVDGQPLALSAGQSWSASVSAGTDIEVPGLLTVRLVPGASAEETHARLVEAQRVLADALERAGVADVSAARELYARRQELLAARDRLTTKLETLLGDDTLDRLRTRLAELTARQPAEADLFGLDPDTARGELEAATTARQQATADCETSRRLAEAAEKQLNERQTRVTVLNEKLAGMRRQLTEAQDRLAQARQSLPDDELALQAARQDEEADRAAQLVAHLTAELAAREPESVAAELDAAKQSEQALRRRHDEVAEAVREIGTRLKVYGTEGRKSQLDAAETELAHARAEFGRVERRARAAKLLHSVLTRHRDATRLRYVEPFRAEVERLGRMVFGDTFEVEVDSDLRICSRTLDGCTVPYESLSGGAKEQLGIIARLASAALVAKEDSVPVVIDDALGFTDPDRLTKMGAVFNAVGGDGQVIVLTCSPQRYAAVDGAHHIQLSA</sequence>
<dbReference type="eggNOG" id="COG0419">
    <property type="taxonomic scope" value="Bacteria"/>
</dbReference>
<dbReference type="SUPFAM" id="SSF52540">
    <property type="entry name" value="P-loop containing nucleoside triphosphate hydrolases"/>
    <property type="match status" value="1"/>
</dbReference>
<dbReference type="Pfam" id="PF13175">
    <property type="entry name" value="AAA_15"/>
    <property type="match status" value="1"/>
</dbReference>
<evidence type="ECO:0000313" key="2">
    <source>
        <dbReference type="EMBL" id="EKF22842.1"/>
    </source>
</evidence>
<dbReference type="Gene3D" id="1.20.120.330">
    <property type="entry name" value="Nucleotidyltransferases domain 2"/>
    <property type="match status" value="1"/>
</dbReference>
<accession>K5BEB5</accession>
<dbReference type="RefSeq" id="WP_005629202.1">
    <property type="nucleotide sequence ID" value="NZ_AMRA01000091.1"/>
</dbReference>
<dbReference type="InterPro" id="IPR041685">
    <property type="entry name" value="AAA_GajA/Old/RecF-like"/>
</dbReference>
<dbReference type="PANTHER" id="PTHR41259:SF1">
    <property type="entry name" value="DOUBLE-STRAND BREAK REPAIR RAD50 ATPASE, PUTATIVE-RELATED"/>
    <property type="match status" value="1"/>
</dbReference>
<dbReference type="OrthoDB" id="3177877at2"/>
<comment type="caution">
    <text evidence="2">The sequence shown here is derived from an EMBL/GenBank/DDBJ whole genome shotgun (WGS) entry which is preliminary data.</text>
</comment>
<gene>
    <name evidence="2" type="ORF">C731_3156</name>
</gene>
<dbReference type="PANTHER" id="PTHR41259">
    <property type="entry name" value="DOUBLE-STRAND BREAK REPAIR RAD50 ATPASE, PUTATIVE-RELATED"/>
    <property type="match status" value="1"/>
</dbReference>
<keyword evidence="3" id="KW-1185">Reference proteome</keyword>
<evidence type="ECO:0000259" key="1">
    <source>
        <dbReference type="Pfam" id="PF13175"/>
    </source>
</evidence>
<proteinExistence type="predicted"/>
<dbReference type="PATRIC" id="fig|1122247.3.peg.3025"/>